<reference evidence="6 7" key="1">
    <citation type="submission" date="2018-08" db="EMBL/GenBank/DDBJ databases">
        <title>Parvularcula sp. SM1705, isolated from surface water of the South Sea China.</title>
        <authorList>
            <person name="Sun L."/>
        </authorList>
    </citation>
    <scope>NUCLEOTIDE SEQUENCE [LARGE SCALE GENOMIC DNA]</scope>
    <source>
        <strain evidence="6 7">SM1705</strain>
    </source>
</reference>
<protein>
    <submittedName>
        <fullName evidence="6">Isoprenylcysteine carboxylmethyltransferase family protein</fullName>
    </submittedName>
</protein>
<evidence type="ECO:0000256" key="1">
    <source>
        <dbReference type="ARBA" id="ARBA00004127"/>
    </source>
</evidence>
<dbReference type="PANTHER" id="PTHR12714">
    <property type="entry name" value="PROTEIN-S ISOPRENYLCYSTEINE O-METHYLTRANSFERASE"/>
    <property type="match status" value="1"/>
</dbReference>
<keyword evidence="6" id="KW-0808">Transferase</keyword>
<keyword evidence="4 5" id="KW-0472">Membrane</keyword>
<evidence type="ECO:0000256" key="2">
    <source>
        <dbReference type="ARBA" id="ARBA00022692"/>
    </source>
</evidence>
<evidence type="ECO:0000313" key="6">
    <source>
        <dbReference type="EMBL" id="RFB05431.1"/>
    </source>
</evidence>
<dbReference type="InterPro" id="IPR007318">
    <property type="entry name" value="Phopholipid_MeTrfase"/>
</dbReference>
<feature type="transmembrane region" description="Helical" evidence="5">
    <location>
        <begin position="7"/>
        <end position="25"/>
    </location>
</feature>
<evidence type="ECO:0000256" key="3">
    <source>
        <dbReference type="ARBA" id="ARBA00022989"/>
    </source>
</evidence>
<dbReference type="OrthoDB" id="9789029at2"/>
<dbReference type="Pfam" id="PF04191">
    <property type="entry name" value="PEMT"/>
    <property type="match status" value="1"/>
</dbReference>
<dbReference type="GO" id="GO:0008168">
    <property type="term" value="F:methyltransferase activity"/>
    <property type="evidence" value="ECO:0007669"/>
    <property type="project" value="UniProtKB-KW"/>
</dbReference>
<dbReference type="EMBL" id="QUQO01000001">
    <property type="protein sequence ID" value="RFB05431.1"/>
    <property type="molecule type" value="Genomic_DNA"/>
</dbReference>
<dbReference type="PANTHER" id="PTHR12714:SF9">
    <property type="entry name" value="PROTEIN-S-ISOPRENYLCYSTEINE O-METHYLTRANSFERASE"/>
    <property type="match status" value="1"/>
</dbReference>
<dbReference type="GO" id="GO:0032259">
    <property type="term" value="P:methylation"/>
    <property type="evidence" value="ECO:0007669"/>
    <property type="project" value="UniProtKB-KW"/>
</dbReference>
<sequence>MSWLELKIPPLLLMLLCGFGIFWFGASPDALTNWALLIPGALTGVLGVILLVRAVRRFMAAKTTVNPHTPSKSSELVIEGEYRWTRNPMYLGMLLILIGLLIVLPSVTGGAIAASFFVYITRFQIMPEERLLEAQFGGEYREYKRRVRRWI</sequence>
<proteinExistence type="predicted"/>
<name>A0A371RJ10_9PROT</name>
<keyword evidence="7" id="KW-1185">Reference proteome</keyword>
<gene>
    <name evidence="6" type="ORF">DX908_09280</name>
</gene>
<evidence type="ECO:0000256" key="4">
    <source>
        <dbReference type="ARBA" id="ARBA00023136"/>
    </source>
</evidence>
<keyword evidence="2 5" id="KW-0812">Transmembrane</keyword>
<dbReference type="Gene3D" id="1.20.120.1630">
    <property type="match status" value="1"/>
</dbReference>
<feature type="transmembrane region" description="Helical" evidence="5">
    <location>
        <begin position="31"/>
        <end position="52"/>
    </location>
</feature>
<accession>A0A371RJ10</accession>
<dbReference type="GO" id="GO:0012505">
    <property type="term" value="C:endomembrane system"/>
    <property type="evidence" value="ECO:0007669"/>
    <property type="project" value="UniProtKB-SubCell"/>
</dbReference>
<dbReference type="AlphaFoldDB" id="A0A371RJ10"/>
<dbReference type="Proteomes" id="UP000264589">
    <property type="component" value="Unassembled WGS sequence"/>
</dbReference>
<keyword evidence="6" id="KW-0489">Methyltransferase</keyword>
<comment type="subcellular location">
    <subcellularLocation>
        <location evidence="1">Endomembrane system</location>
        <topology evidence="1">Multi-pass membrane protein</topology>
    </subcellularLocation>
</comment>
<evidence type="ECO:0000256" key="5">
    <source>
        <dbReference type="SAM" id="Phobius"/>
    </source>
</evidence>
<organism evidence="6 7">
    <name type="scientific">Parvularcula marina</name>
    <dbReference type="NCBI Taxonomy" id="2292771"/>
    <lineage>
        <taxon>Bacteria</taxon>
        <taxon>Pseudomonadati</taxon>
        <taxon>Pseudomonadota</taxon>
        <taxon>Alphaproteobacteria</taxon>
        <taxon>Parvularculales</taxon>
        <taxon>Parvularculaceae</taxon>
        <taxon>Parvularcula</taxon>
    </lineage>
</organism>
<dbReference type="InParanoid" id="A0A371RJ10"/>
<keyword evidence="3 5" id="KW-1133">Transmembrane helix</keyword>
<evidence type="ECO:0000313" key="7">
    <source>
        <dbReference type="Proteomes" id="UP000264589"/>
    </source>
</evidence>
<dbReference type="RefSeq" id="WP_116392063.1">
    <property type="nucleotide sequence ID" value="NZ_QUQO01000001.1"/>
</dbReference>
<comment type="caution">
    <text evidence="6">The sequence shown here is derived from an EMBL/GenBank/DDBJ whole genome shotgun (WGS) entry which is preliminary data.</text>
</comment>
<feature type="transmembrane region" description="Helical" evidence="5">
    <location>
        <begin position="90"/>
        <end position="120"/>
    </location>
</feature>